<keyword evidence="2" id="KW-1133">Transmembrane helix</keyword>
<dbReference type="AlphaFoldDB" id="A0A975G8X4"/>
<accession>A0A975G8X4</accession>
<dbReference type="Pfam" id="PF13828">
    <property type="entry name" value="DUF4190"/>
    <property type="match status" value="1"/>
</dbReference>
<evidence type="ECO:0000313" key="5">
    <source>
        <dbReference type="Proteomes" id="UP000676169"/>
    </source>
</evidence>
<name>A0A975G8X4_9BACT</name>
<dbReference type="Proteomes" id="UP000676169">
    <property type="component" value="Chromosome"/>
</dbReference>
<evidence type="ECO:0000259" key="3">
    <source>
        <dbReference type="Pfam" id="PF13828"/>
    </source>
</evidence>
<dbReference type="KEGG" id="lamb:KBB96_18665"/>
<gene>
    <name evidence="4" type="ORF">KBB96_18665</name>
</gene>
<feature type="transmembrane region" description="Helical" evidence="2">
    <location>
        <begin position="88"/>
        <end position="109"/>
    </location>
</feature>
<sequence>MSNDPYRTPAAPPPLPPPSSGRIGDDMGMRLLLPVGRSMWAVAAGYLGLFSFFILPAPFSLLVSLIAIRKIKESRQTAKPLHGMGRAVFGLVMGILGTLALLFALYLNFVARSRL</sequence>
<evidence type="ECO:0000313" key="4">
    <source>
        <dbReference type="EMBL" id="QUE50870.1"/>
    </source>
</evidence>
<feature type="compositionally biased region" description="Pro residues" evidence="1">
    <location>
        <begin position="10"/>
        <end position="19"/>
    </location>
</feature>
<proteinExistence type="predicted"/>
<organism evidence="4 5">
    <name type="scientific">Luteolibacter ambystomatis</name>
    <dbReference type="NCBI Taxonomy" id="2824561"/>
    <lineage>
        <taxon>Bacteria</taxon>
        <taxon>Pseudomonadati</taxon>
        <taxon>Verrucomicrobiota</taxon>
        <taxon>Verrucomicrobiia</taxon>
        <taxon>Verrucomicrobiales</taxon>
        <taxon>Verrucomicrobiaceae</taxon>
        <taxon>Luteolibacter</taxon>
    </lineage>
</organism>
<keyword evidence="5" id="KW-1185">Reference proteome</keyword>
<keyword evidence="2" id="KW-0812">Transmembrane</keyword>
<evidence type="ECO:0000256" key="1">
    <source>
        <dbReference type="SAM" id="MobiDB-lite"/>
    </source>
</evidence>
<dbReference type="InterPro" id="IPR025241">
    <property type="entry name" value="DUF4190"/>
</dbReference>
<dbReference type="RefSeq" id="WP_211631009.1">
    <property type="nucleotide sequence ID" value="NZ_CP073100.1"/>
</dbReference>
<reference evidence="4" key="1">
    <citation type="submission" date="2021-04" db="EMBL/GenBank/DDBJ databases">
        <title>Luteolibacter sp. 32A isolated from the skin of an Anderson's salamander (Ambystoma andersonii).</title>
        <authorList>
            <person name="Spergser J."/>
            <person name="Busse H.-J."/>
        </authorList>
    </citation>
    <scope>NUCLEOTIDE SEQUENCE</scope>
    <source>
        <strain evidence="4">32A</strain>
    </source>
</reference>
<feature type="domain" description="DUF4190" evidence="3">
    <location>
        <begin position="39"/>
        <end position="102"/>
    </location>
</feature>
<dbReference type="EMBL" id="CP073100">
    <property type="protein sequence ID" value="QUE50870.1"/>
    <property type="molecule type" value="Genomic_DNA"/>
</dbReference>
<protein>
    <recommendedName>
        <fullName evidence="3">DUF4190 domain-containing protein</fullName>
    </recommendedName>
</protein>
<feature type="region of interest" description="Disordered" evidence="1">
    <location>
        <begin position="1"/>
        <end position="22"/>
    </location>
</feature>
<feature type="transmembrane region" description="Helical" evidence="2">
    <location>
        <begin position="39"/>
        <end position="68"/>
    </location>
</feature>
<evidence type="ECO:0000256" key="2">
    <source>
        <dbReference type="SAM" id="Phobius"/>
    </source>
</evidence>
<keyword evidence="2" id="KW-0472">Membrane</keyword>